<name>A0A285CPX8_9RHOB</name>
<evidence type="ECO:0008006" key="4">
    <source>
        <dbReference type="Google" id="ProtNLM"/>
    </source>
</evidence>
<gene>
    <name evidence="2" type="ORF">SAMN05878503_103103</name>
</gene>
<dbReference type="OrthoDB" id="7863585at2"/>
<evidence type="ECO:0000313" key="3">
    <source>
        <dbReference type="Proteomes" id="UP000219467"/>
    </source>
</evidence>
<reference evidence="3" key="1">
    <citation type="submission" date="2017-08" db="EMBL/GenBank/DDBJ databases">
        <authorList>
            <person name="Varghese N."/>
            <person name="Submissions S."/>
        </authorList>
    </citation>
    <scope>NUCLEOTIDE SEQUENCE [LARGE SCALE GENOMIC DNA]</scope>
    <source>
        <strain evidence="3">JA234</strain>
    </source>
</reference>
<evidence type="ECO:0000256" key="1">
    <source>
        <dbReference type="SAM" id="SignalP"/>
    </source>
</evidence>
<accession>A0A285CPX8</accession>
<dbReference type="AlphaFoldDB" id="A0A285CPX8"/>
<evidence type="ECO:0000313" key="2">
    <source>
        <dbReference type="EMBL" id="SNX69116.1"/>
    </source>
</evidence>
<keyword evidence="1" id="KW-0732">Signal</keyword>
<dbReference type="RefSeq" id="WP_097029576.1">
    <property type="nucleotide sequence ID" value="NZ_OAOQ01000003.1"/>
</dbReference>
<proteinExistence type="predicted"/>
<protein>
    <recommendedName>
        <fullName evidence="4">DUF2946 domain-containing protein</fullName>
    </recommendedName>
</protein>
<dbReference type="EMBL" id="OAOQ01000003">
    <property type="protein sequence ID" value="SNX69116.1"/>
    <property type="molecule type" value="Genomic_DNA"/>
</dbReference>
<feature type="chain" id="PRO_5012447946" description="DUF2946 domain-containing protein" evidence="1">
    <location>
        <begin position="26"/>
        <end position="117"/>
    </location>
</feature>
<sequence length="117" mass="11888">MIRFRALLALLVGLALASASLTASVARVDAAGAMQVAICTGYGMTTLLVDSEGRPVAPTHPCPKCLAGMMAAALPETVPLPARPVSDGRAARLDRLALPGAIACVRPCARGPPWAAT</sequence>
<organism evidence="2 3">
    <name type="scientific">Cereibacter ovatus</name>
    <dbReference type="NCBI Taxonomy" id="439529"/>
    <lineage>
        <taxon>Bacteria</taxon>
        <taxon>Pseudomonadati</taxon>
        <taxon>Pseudomonadota</taxon>
        <taxon>Alphaproteobacteria</taxon>
        <taxon>Rhodobacterales</taxon>
        <taxon>Paracoccaceae</taxon>
        <taxon>Cereibacter</taxon>
    </lineage>
</organism>
<keyword evidence="3" id="KW-1185">Reference proteome</keyword>
<dbReference type="Proteomes" id="UP000219467">
    <property type="component" value="Unassembled WGS sequence"/>
</dbReference>
<feature type="signal peptide" evidence="1">
    <location>
        <begin position="1"/>
        <end position="25"/>
    </location>
</feature>